<comment type="similarity">
    <text evidence="1">Belongs to the sigma-70 factor family. ECF subfamily.</text>
</comment>
<dbReference type="EMBL" id="FZPH01000024">
    <property type="protein sequence ID" value="SNT65614.1"/>
    <property type="molecule type" value="Genomic_DNA"/>
</dbReference>
<dbReference type="InterPro" id="IPR013249">
    <property type="entry name" value="RNA_pol_sigma70_r4_t2"/>
</dbReference>
<accession>A0A239PGA8</accession>
<evidence type="ECO:0000313" key="8">
    <source>
        <dbReference type="EMBL" id="SNT65614.1"/>
    </source>
</evidence>
<protein>
    <submittedName>
        <fullName evidence="8">RNA polymerase sigma-70 factor, ECF subfamily</fullName>
    </submittedName>
</protein>
<feature type="domain" description="RNA polymerase sigma factor 70 region 4 type 2" evidence="7">
    <location>
        <begin position="106"/>
        <end position="154"/>
    </location>
</feature>
<dbReference type="Gene3D" id="1.10.1740.10">
    <property type="match status" value="1"/>
</dbReference>
<dbReference type="SUPFAM" id="SSF88946">
    <property type="entry name" value="Sigma2 domain of RNA polymerase sigma factors"/>
    <property type="match status" value="1"/>
</dbReference>
<evidence type="ECO:0000256" key="3">
    <source>
        <dbReference type="ARBA" id="ARBA00023082"/>
    </source>
</evidence>
<dbReference type="GO" id="GO:0006352">
    <property type="term" value="P:DNA-templated transcription initiation"/>
    <property type="evidence" value="ECO:0007669"/>
    <property type="project" value="InterPro"/>
</dbReference>
<dbReference type="Proteomes" id="UP000198362">
    <property type="component" value="Unassembled WGS sequence"/>
</dbReference>
<dbReference type="PANTHER" id="PTHR43133:SF50">
    <property type="entry name" value="ECF RNA POLYMERASE SIGMA FACTOR SIGM"/>
    <property type="match status" value="1"/>
</dbReference>
<dbReference type="OrthoDB" id="3777963at2"/>
<evidence type="ECO:0000256" key="1">
    <source>
        <dbReference type="ARBA" id="ARBA00010641"/>
    </source>
</evidence>
<name>A0A239PGA8_9ACTN</name>
<sequence>MRKAGVDRDREEFADFYQRSRDNCLRAVLFSTRNRALAEDLVAEAFARAWASWHKVSRHPAPAAWVVRTALNIHVSWWRRRRREVALEGHDQAEAADDSAGMHDGLLAAVRRLPQRQREVVVLRIFLDLDTNAVAAVLGISAKTVAVHLSRATATLRAQFVPVASQGVPS</sequence>
<evidence type="ECO:0000313" key="9">
    <source>
        <dbReference type="Proteomes" id="UP000198362"/>
    </source>
</evidence>
<evidence type="ECO:0000259" key="6">
    <source>
        <dbReference type="Pfam" id="PF04542"/>
    </source>
</evidence>
<feature type="domain" description="RNA polymerase sigma-70 region 2" evidence="6">
    <location>
        <begin position="25"/>
        <end position="83"/>
    </location>
</feature>
<dbReference type="InterPro" id="IPR039425">
    <property type="entry name" value="RNA_pol_sigma-70-like"/>
</dbReference>
<dbReference type="AlphaFoldDB" id="A0A239PGA8"/>
<evidence type="ECO:0000256" key="5">
    <source>
        <dbReference type="ARBA" id="ARBA00023163"/>
    </source>
</evidence>
<dbReference type="Pfam" id="PF04542">
    <property type="entry name" value="Sigma70_r2"/>
    <property type="match status" value="1"/>
</dbReference>
<evidence type="ECO:0000256" key="2">
    <source>
        <dbReference type="ARBA" id="ARBA00023015"/>
    </source>
</evidence>
<dbReference type="InterPro" id="IPR007627">
    <property type="entry name" value="RNA_pol_sigma70_r2"/>
</dbReference>
<dbReference type="GO" id="GO:0003677">
    <property type="term" value="F:DNA binding"/>
    <property type="evidence" value="ECO:0007669"/>
    <property type="project" value="UniProtKB-KW"/>
</dbReference>
<keyword evidence="9" id="KW-1185">Reference proteome</keyword>
<dbReference type="InterPro" id="IPR014284">
    <property type="entry name" value="RNA_pol_sigma-70_dom"/>
</dbReference>
<reference evidence="8 9" key="1">
    <citation type="submission" date="2017-06" db="EMBL/GenBank/DDBJ databases">
        <authorList>
            <person name="Kim H.J."/>
            <person name="Triplett B.A."/>
        </authorList>
    </citation>
    <scope>NUCLEOTIDE SEQUENCE [LARGE SCALE GENOMIC DNA]</scope>
    <source>
        <strain evidence="8 9">CGMCC 4.5593</strain>
    </source>
</reference>
<keyword evidence="4" id="KW-0238">DNA-binding</keyword>
<dbReference type="InterPro" id="IPR013324">
    <property type="entry name" value="RNA_pol_sigma_r3/r4-like"/>
</dbReference>
<proteinExistence type="inferred from homology"/>
<dbReference type="Pfam" id="PF08281">
    <property type="entry name" value="Sigma70_r4_2"/>
    <property type="match status" value="1"/>
</dbReference>
<evidence type="ECO:0000256" key="4">
    <source>
        <dbReference type="ARBA" id="ARBA00023125"/>
    </source>
</evidence>
<dbReference type="NCBIfam" id="TIGR02937">
    <property type="entry name" value="sigma70-ECF"/>
    <property type="match status" value="1"/>
</dbReference>
<keyword evidence="5" id="KW-0804">Transcription</keyword>
<dbReference type="PANTHER" id="PTHR43133">
    <property type="entry name" value="RNA POLYMERASE ECF-TYPE SIGMA FACTO"/>
    <property type="match status" value="1"/>
</dbReference>
<dbReference type="GO" id="GO:0016987">
    <property type="term" value="F:sigma factor activity"/>
    <property type="evidence" value="ECO:0007669"/>
    <property type="project" value="UniProtKB-KW"/>
</dbReference>
<keyword evidence="3" id="KW-0731">Sigma factor</keyword>
<dbReference type="SUPFAM" id="SSF88659">
    <property type="entry name" value="Sigma3 and sigma4 domains of RNA polymerase sigma factors"/>
    <property type="match status" value="1"/>
</dbReference>
<organism evidence="8 9">
    <name type="scientific">Asanoa hainanensis</name>
    <dbReference type="NCBI Taxonomy" id="560556"/>
    <lineage>
        <taxon>Bacteria</taxon>
        <taxon>Bacillati</taxon>
        <taxon>Actinomycetota</taxon>
        <taxon>Actinomycetes</taxon>
        <taxon>Micromonosporales</taxon>
        <taxon>Micromonosporaceae</taxon>
        <taxon>Asanoa</taxon>
    </lineage>
</organism>
<dbReference type="Gene3D" id="1.10.10.10">
    <property type="entry name" value="Winged helix-like DNA-binding domain superfamily/Winged helix DNA-binding domain"/>
    <property type="match status" value="1"/>
</dbReference>
<dbReference type="InterPro" id="IPR013325">
    <property type="entry name" value="RNA_pol_sigma_r2"/>
</dbReference>
<keyword evidence="2" id="KW-0805">Transcription regulation</keyword>
<gene>
    <name evidence="8" type="ORF">SAMN05421812_12463</name>
</gene>
<dbReference type="InterPro" id="IPR036388">
    <property type="entry name" value="WH-like_DNA-bd_sf"/>
</dbReference>
<evidence type="ECO:0000259" key="7">
    <source>
        <dbReference type="Pfam" id="PF08281"/>
    </source>
</evidence>